<dbReference type="Pfam" id="PF00411">
    <property type="entry name" value="Ribosomal_S11"/>
    <property type="match status" value="1"/>
</dbReference>
<dbReference type="SUPFAM" id="SSF53137">
    <property type="entry name" value="Translational machinery components"/>
    <property type="match status" value="1"/>
</dbReference>
<keyword evidence="5" id="KW-1185">Reference proteome</keyword>
<keyword evidence="2" id="KW-0689">Ribosomal protein</keyword>
<name>A0ABM4W5F7_COFAR</name>
<dbReference type="Gene3D" id="3.30.420.80">
    <property type="entry name" value="Ribosomal protein S11"/>
    <property type="match status" value="1"/>
</dbReference>
<organism evidence="5 6">
    <name type="scientific">Coffea arabica</name>
    <name type="common">Arabian coffee</name>
    <dbReference type="NCBI Taxonomy" id="13443"/>
    <lineage>
        <taxon>Eukaryota</taxon>
        <taxon>Viridiplantae</taxon>
        <taxon>Streptophyta</taxon>
        <taxon>Embryophyta</taxon>
        <taxon>Tracheophyta</taxon>
        <taxon>Spermatophyta</taxon>
        <taxon>Magnoliopsida</taxon>
        <taxon>eudicotyledons</taxon>
        <taxon>Gunneridae</taxon>
        <taxon>Pentapetalae</taxon>
        <taxon>asterids</taxon>
        <taxon>lamiids</taxon>
        <taxon>Gentianales</taxon>
        <taxon>Rubiaceae</taxon>
        <taxon>Ixoroideae</taxon>
        <taxon>Gardenieae complex</taxon>
        <taxon>Bertiereae - Coffeeae clade</taxon>
        <taxon>Coffeeae</taxon>
        <taxon>Coffea</taxon>
    </lineage>
</organism>
<keyword evidence="3" id="KW-0687">Ribonucleoprotein</keyword>
<comment type="similarity">
    <text evidence="1">Belongs to the universal ribosomal protein uS11 family.</text>
</comment>
<gene>
    <name evidence="6" type="primary">LOC113715398</name>
</gene>
<dbReference type="HAMAP" id="MF_01310">
    <property type="entry name" value="Ribosomal_uS11"/>
    <property type="match status" value="1"/>
</dbReference>
<evidence type="ECO:0000256" key="1">
    <source>
        <dbReference type="ARBA" id="ARBA00006194"/>
    </source>
</evidence>
<dbReference type="Proteomes" id="UP001652660">
    <property type="component" value="Chromosome 11c"/>
</dbReference>
<evidence type="ECO:0000256" key="3">
    <source>
        <dbReference type="ARBA" id="ARBA00023274"/>
    </source>
</evidence>
<evidence type="ECO:0000256" key="4">
    <source>
        <dbReference type="SAM" id="MobiDB-lite"/>
    </source>
</evidence>
<dbReference type="PANTHER" id="PTHR11759">
    <property type="entry name" value="40S RIBOSOMAL PROTEIN S14/30S RIBOSOMAL PROTEIN S11"/>
    <property type="match status" value="1"/>
</dbReference>
<protein>
    <submittedName>
        <fullName evidence="6">Uncharacterized protein isoform X1</fullName>
    </submittedName>
</protein>
<dbReference type="InterPro" id="IPR001971">
    <property type="entry name" value="Ribosomal_uS11"/>
</dbReference>
<dbReference type="GeneID" id="113715398"/>
<evidence type="ECO:0000313" key="6">
    <source>
        <dbReference type="RefSeq" id="XP_071927016.1"/>
    </source>
</evidence>
<sequence>MKLSQNKTLDFLPLFYSKRHESSSSFSWGWTFQLYFSGFPTKSSFALLLLRTLIKLSFSKPPSYFFSAGCPDSYKSNVSSCGSTGFSILGSLSQNLASLKVKQTPSLSCALAFRSFIHSGDAKKADTGSISRPDTGSISRPDTGSISRPETGSTYRPDTGSTTRPMDFVRGIIEESGIRGFGGFPLSPYTVEQNADIVHMKLLRNNTFITLTDSKGNRKPGERLSASAGSLPDKGGKVSRYGAEAAAEHVGREARKAGVKSIVVKVNGFTFFKKKRQAIMAFREGFTRGRGDQSPIVYIEDTTRRPHNGCRRPKKRRI</sequence>
<evidence type="ECO:0000313" key="5">
    <source>
        <dbReference type="Proteomes" id="UP001652660"/>
    </source>
</evidence>
<evidence type="ECO:0000256" key="2">
    <source>
        <dbReference type="ARBA" id="ARBA00022980"/>
    </source>
</evidence>
<proteinExistence type="inferred from homology"/>
<dbReference type="RefSeq" id="XP_071927016.1">
    <property type="nucleotide sequence ID" value="XM_072070915.1"/>
</dbReference>
<feature type="compositionally biased region" description="Polar residues" evidence="4">
    <location>
        <begin position="128"/>
        <end position="164"/>
    </location>
</feature>
<reference evidence="6" key="1">
    <citation type="submission" date="2025-08" db="UniProtKB">
        <authorList>
            <consortium name="RefSeq"/>
        </authorList>
    </citation>
    <scope>IDENTIFICATION</scope>
    <source>
        <tissue evidence="6">Leaves</tissue>
    </source>
</reference>
<dbReference type="InterPro" id="IPR036967">
    <property type="entry name" value="Ribosomal_uS11_sf"/>
</dbReference>
<feature type="region of interest" description="Disordered" evidence="4">
    <location>
        <begin position="213"/>
        <end position="238"/>
    </location>
</feature>
<feature type="region of interest" description="Disordered" evidence="4">
    <location>
        <begin position="123"/>
        <end position="165"/>
    </location>
</feature>
<accession>A0ABM4W5F7</accession>